<dbReference type="Proteomes" id="UP001652680">
    <property type="component" value="Unassembled WGS sequence"/>
</dbReference>
<accession>A0ABM5I5W8</accession>
<reference evidence="1" key="2">
    <citation type="submission" date="2025-05" db="UniProtKB">
        <authorList>
            <consortium name="EnsemblMetazoa"/>
        </authorList>
    </citation>
    <scope>IDENTIFICATION</scope>
</reference>
<evidence type="ECO:0000313" key="2">
    <source>
        <dbReference type="Proteomes" id="UP001652680"/>
    </source>
</evidence>
<sequence>MFPVEPGRSQRLVPLSTDLIQDIKAHGNEYQSAANNYREVEGMGDSRIAGRAAASTCQQPIPSDIRRRIAGLAEGPIVVTPTVSMTFLSKSRPRPQKNTSTVKEEKAVARESRMELWVRDAKVQALAQRVRLSFAPDYEGKEKLLKQPSNAMSLQLKDKLTPSMVLTSLKTHLDTLADGVRSLQSWIPILIDQNTQLRKGQFPALDGPKSTVSLCVKTSSDVSFLSCSSDESNTSLELDVPAKKSGKERDSSRELYYGMQMHLVNMLVLPKSRTSLMLNQRKQMTSYLGECCSRFRHEYTEEDWNRDLEAAAFLNGSSIKATRRSKNVRRQ</sequence>
<evidence type="ECO:0000313" key="1">
    <source>
        <dbReference type="EnsemblMetazoa" id="XP_016990627.2"/>
    </source>
</evidence>
<reference evidence="2" key="1">
    <citation type="journal article" date="2021" name="Elife">
        <title>Highly contiguous assemblies of 101 drosophilid genomes.</title>
        <authorList>
            <person name="Kim B.Y."/>
            <person name="Wang J.R."/>
            <person name="Miller D.E."/>
            <person name="Barmina O."/>
            <person name="Delaney E."/>
            <person name="Thompson A."/>
            <person name="Comeault A.A."/>
            <person name="Peede D."/>
            <person name="D'Agostino E.R."/>
            <person name="Pelaez J."/>
            <person name="Aguilar J.M."/>
            <person name="Haji D."/>
            <person name="Matsunaga T."/>
            <person name="Armstrong E.E."/>
            <person name="Zych M."/>
            <person name="Ogawa Y."/>
            <person name="Stamenkovic-Radak M."/>
            <person name="Jelic M."/>
            <person name="Veselinovic M.S."/>
            <person name="Tanaskovic M."/>
            <person name="Eric P."/>
            <person name="Gao J.J."/>
            <person name="Katoh T.K."/>
            <person name="Toda M.J."/>
            <person name="Watabe H."/>
            <person name="Watada M."/>
            <person name="Davis J.S."/>
            <person name="Moyle L.C."/>
            <person name="Manoli G."/>
            <person name="Bertolini E."/>
            <person name="Kostal V."/>
            <person name="Hawley R.S."/>
            <person name="Takahashi A."/>
            <person name="Jones C.D."/>
            <person name="Price D.K."/>
            <person name="Whiteman N."/>
            <person name="Kopp A."/>
            <person name="Matute D.R."/>
            <person name="Petrov D.A."/>
        </authorList>
    </citation>
    <scope>NUCLEOTIDE SEQUENCE [LARGE SCALE GENOMIC DNA]</scope>
</reference>
<dbReference type="EnsemblMetazoa" id="XM_017135138.2">
    <property type="protein sequence ID" value="XP_016990627.2"/>
    <property type="gene ID" value="LOC108052693"/>
</dbReference>
<name>A0ABM5I5W8_DRORH</name>
<protein>
    <submittedName>
        <fullName evidence="1">Uncharacterized protein</fullName>
    </submittedName>
</protein>
<keyword evidence="2" id="KW-1185">Reference proteome</keyword>
<dbReference type="RefSeq" id="XP_016990627.2">
    <property type="nucleotide sequence ID" value="XM_017135138.2"/>
</dbReference>
<dbReference type="GeneID" id="108052693"/>
<organism evidence="1 2">
    <name type="scientific">Drosophila rhopaloa</name>
    <name type="common">Fruit fly</name>
    <dbReference type="NCBI Taxonomy" id="1041015"/>
    <lineage>
        <taxon>Eukaryota</taxon>
        <taxon>Metazoa</taxon>
        <taxon>Ecdysozoa</taxon>
        <taxon>Arthropoda</taxon>
        <taxon>Hexapoda</taxon>
        <taxon>Insecta</taxon>
        <taxon>Pterygota</taxon>
        <taxon>Neoptera</taxon>
        <taxon>Endopterygota</taxon>
        <taxon>Diptera</taxon>
        <taxon>Brachycera</taxon>
        <taxon>Muscomorpha</taxon>
        <taxon>Ephydroidea</taxon>
        <taxon>Drosophilidae</taxon>
        <taxon>Drosophila</taxon>
        <taxon>Sophophora</taxon>
    </lineage>
</organism>
<proteinExistence type="predicted"/>